<dbReference type="HOGENOM" id="CLU_025928_1_0_10"/>
<dbReference type="OrthoDB" id="1109828at2"/>
<dbReference type="GeneID" id="43183970"/>
<comment type="caution">
    <text evidence="1">The sequence shown here is derived from an EMBL/GenBank/DDBJ whole genome shotgun (WGS) entry which is preliminary data.</text>
</comment>
<dbReference type="Pfam" id="PF12771">
    <property type="entry name" value="SusD-like_2"/>
    <property type="match status" value="1"/>
</dbReference>
<dbReference type="SUPFAM" id="SSF48452">
    <property type="entry name" value="TPR-like"/>
    <property type="match status" value="1"/>
</dbReference>
<gene>
    <name evidence="1" type="ORF">BACPLE_00164</name>
</gene>
<dbReference type="eggNOG" id="COG4198">
    <property type="taxonomic scope" value="Bacteria"/>
</dbReference>
<sequence length="489" mass="55370">MKHFIYTLKTGVIVFLTVCTTSCTSDFDNINTDPNNPTTATADLLLTPLLRNIVQSQFNYSDGPGLAHQIARTNYNEVEQYAFGTNEGIWNQYYLYLNSIQEMIRVSERDNCLSSKGIAYILKAFCIAQITDMWGDVPFFEATLGAENITPSYDTQKDIYTAEGGIIDLLKQADKLLEENIDVLPADIVYGGDRLKWRKLANSLRLRYLIRISNRIDDTNLNIPAEINSIMSLPLMETNDDNMLLPFLAGSPNKCPIYDMRAGNFEYTRMSDEMERMWTQYGDERVTVWFSPTTNSANTAIKEYAGIPSGCSSTTLTNIGYSQADVSMLGGYYRDTPDGCSAILMNCSEVKFLQAEAVIKGYAAGNAKQLYEDGITLSFEYYNKKDAITSYLQQTGIAFNSDNAMEQIMQQKWMSLFMVGYEAWFDFLRTGLPVQNQLLDNRNPSAPGEVPSRFYYPEDEQALNTANYQEAIKRQGGEDNINTKLWWEK</sequence>
<accession>B5CTT6</accession>
<dbReference type="Gene3D" id="1.25.40.390">
    <property type="match status" value="1"/>
</dbReference>
<protein>
    <recommendedName>
        <fullName evidence="3">SusD/RagB family nutrient-binding outer membrane lipoprotein</fullName>
    </recommendedName>
</protein>
<dbReference type="Proteomes" id="UP000003452">
    <property type="component" value="Unassembled WGS sequence"/>
</dbReference>
<dbReference type="EMBL" id="ABQC02000002">
    <property type="protein sequence ID" value="EDY97374.1"/>
    <property type="molecule type" value="Genomic_DNA"/>
</dbReference>
<proteinExistence type="predicted"/>
<reference evidence="1 2" key="1">
    <citation type="submission" date="2008-08" db="EMBL/GenBank/DDBJ databases">
        <title>Draft genome sequence of Bacteroides plebeius (DSM 17135).</title>
        <authorList>
            <person name="Sudarsanam P."/>
            <person name="Ley R."/>
            <person name="Guruge J."/>
            <person name="Turnbaugh P.J."/>
            <person name="Mahowald M."/>
            <person name="Liep D."/>
            <person name="Gordon J."/>
        </authorList>
    </citation>
    <scope>NUCLEOTIDE SEQUENCE [LARGE SCALE GENOMIC DNA]</scope>
    <source>
        <strain evidence="2">DSM 17135 / JCM 12973 / M2</strain>
    </source>
</reference>
<dbReference type="RefSeq" id="WP_007559418.1">
    <property type="nucleotide sequence ID" value="NZ_DS990122.1"/>
</dbReference>
<dbReference type="InterPro" id="IPR041662">
    <property type="entry name" value="SusD-like_2"/>
</dbReference>
<organism evidence="1 2">
    <name type="scientific">Phocaeicola plebeius (strain DSM 17135 / JCM 12973 / CCUG 54634 / M2)</name>
    <name type="common">Bacteroides plebeius</name>
    <dbReference type="NCBI Taxonomy" id="484018"/>
    <lineage>
        <taxon>Bacteria</taxon>
        <taxon>Pseudomonadati</taxon>
        <taxon>Bacteroidota</taxon>
        <taxon>Bacteroidia</taxon>
        <taxon>Bacteroidales</taxon>
        <taxon>Bacteroidaceae</taxon>
        <taxon>Phocaeicola</taxon>
    </lineage>
</organism>
<name>B5CTT6_PHOPM</name>
<reference evidence="1 2" key="2">
    <citation type="submission" date="2008-08" db="EMBL/GenBank/DDBJ databases">
        <authorList>
            <person name="Fulton L."/>
            <person name="Clifton S."/>
            <person name="Fulton B."/>
            <person name="Xu J."/>
            <person name="Minx P."/>
            <person name="Pepin K.H."/>
            <person name="Johnson M."/>
            <person name="Thiruvilangam P."/>
            <person name="Bhonagiri V."/>
            <person name="Nash W.E."/>
            <person name="Mardis E.R."/>
            <person name="Wilson R.K."/>
        </authorList>
    </citation>
    <scope>NUCLEOTIDE SEQUENCE [LARGE SCALE GENOMIC DNA]</scope>
    <source>
        <strain evidence="2">DSM 17135 / JCM 12973 / M2</strain>
    </source>
</reference>
<evidence type="ECO:0000313" key="1">
    <source>
        <dbReference type="EMBL" id="EDY97374.1"/>
    </source>
</evidence>
<dbReference type="AlphaFoldDB" id="B5CTT6"/>
<evidence type="ECO:0008006" key="3">
    <source>
        <dbReference type="Google" id="ProtNLM"/>
    </source>
</evidence>
<evidence type="ECO:0000313" key="2">
    <source>
        <dbReference type="Proteomes" id="UP000003452"/>
    </source>
</evidence>
<dbReference type="InterPro" id="IPR011990">
    <property type="entry name" value="TPR-like_helical_dom_sf"/>
</dbReference>